<keyword evidence="5" id="KW-1185">Reference proteome</keyword>
<dbReference type="PRINTS" id="PR00080">
    <property type="entry name" value="SDRFAMILY"/>
</dbReference>
<dbReference type="InterPro" id="IPR002347">
    <property type="entry name" value="SDR_fam"/>
</dbReference>
<organism evidence="4 5">
    <name type="scientific">Exophiala sideris</name>
    <dbReference type="NCBI Taxonomy" id="1016849"/>
    <lineage>
        <taxon>Eukaryota</taxon>
        <taxon>Fungi</taxon>
        <taxon>Dikarya</taxon>
        <taxon>Ascomycota</taxon>
        <taxon>Pezizomycotina</taxon>
        <taxon>Eurotiomycetes</taxon>
        <taxon>Chaetothyriomycetidae</taxon>
        <taxon>Chaetothyriales</taxon>
        <taxon>Herpotrichiellaceae</taxon>
        <taxon>Exophiala</taxon>
    </lineage>
</organism>
<evidence type="ECO:0000313" key="5">
    <source>
        <dbReference type="Proteomes" id="UP001345691"/>
    </source>
</evidence>
<dbReference type="InterPro" id="IPR051122">
    <property type="entry name" value="SDR_DHRS6-like"/>
</dbReference>
<evidence type="ECO:0000313" key="4">
    <source>
        <dbReference type="EMBL" id="KAK5050156.1"/>
    </source>
</evidence>
<name>A0ABR0IW94_9EURO</name>
<dbReference type="EMBL" id="JAVRRF010000040">
    <property type="protein sequence ID" value="KAK5050156.1"/>
    <property type="molecule type" value="Genomic_DNA"/>
</dbReference>
<evidence type="ECO:0000256" key="2">
    <source>
        <dbReference type="ARBA" id="ARBA00022857"/>
    </source>
</evidence>
<sequence length="304" mass="33089">MATNKFRANNPPLELNILVDKHLKDSVFGVFVQLSQPQTFKITKMEYQAPRIVIDPQKFKAQVAVVTGAAQGIGEEVATLFANQGATVVLLDLNKEKLQQVEEKLLSTTETASHRVCDLTNEDQVHETIDGIVTTFGKIDILAHLAGIYPAKPLTDVTTAEYRQIFRVNMDSCFFLTQAVLPHMQKRGYGRIINTASQTIVKPSPGLAVYAASKSAVAGFTRATATEAGPGVTANFVAPTLIATDTTRNGEYAKPLFAKVIEEQCVQRAGLPRDVAHAIMYIASPEADFITGQMFEIGGGSYFH</sequence>
<dbReference type="PANTHER" id="PTHR43477">
    <property type="entry name" value="DIHYDROANTICAPSIN 7-DEHYDROGENASE"/>
    <property type="match status" value="1"/>
</dbReference>
<dbReference type="CDD" id="cd05233">
    <property type="entry name" value="SDR_c"/>
    <property type="match status" value="1"/>
</dbReference>
<keyword evidence="2" id="KW-0521">NADP</keyword>
<comment type="caution">
    <text evidence="4">The sequence shown here is derived from an EMBL/GenBank/DDBJ whole genome shotgun (WGS) entry which is preliminary data.</text>
</comment>
<reference evidence="4 5" key="1">
    <citation type="submission" date="2023-08" db="EMBL/GenBank/DDBJ databases">
        <title>Black Yeasts Isolated from many extreme environments.</title>
        <authorList>
            <person name="Coleine C."/>
            <person name="Stajich J.E."/>
            <person name="Selbmann L."/>
        </authorList>
    </citation>
    <scope>NUCLEOTIDE SEQUENCE [LARGE SCALE GENOMIC DNA]</scope>
    <source>
        <strain evidence="4 5">CCFEE 6328</strain>
    </source>
</reference>
<dbReference type="PANTHER" id="PTHR43477:SF1">
    <property type="entry name" value="DIHYDROANTICAPSIN 7-DEHYDROGENASE"/>
    <property type="match status" value="1"/>
</dbReference>
<keyword evidence="3" id="KW-0560">Oxidoreductase</keyword>
<evidence type="ECO:0000256" key="3">
    <source>
        <dbReference type="ARBA" id="ARBA00023002"/>
    </source>
</evidence>
<gene>
    <name evidence="4" type="ORF">LTR69_010790</name>
</gene>
<dbReference type="PROSITE" id="PS00061">
    <property type="entry name" value="ADH_SHORT"/>
    <property type="match status" value="1"/>
</dbReference>
<evidence type="ECO:0000256" key="1">
    <source>
        <dbReference type="ARBA" id="ARBA00006484"/>
    </source>
</evidence>
<protein>
    <submittedName>
        <fullName evidence="4">Uncharacterized protein</fullName>
    </submittedName>
</protein>
<dbReference type="SUPFAM" id="SSF51735">
    <property type="entry name" value="NAD(P)-binding Rossmann-fold domains"/>
    <property type="match status" value="1"/>
</dbReference>
<dbReference type="Gene3D" id="3.40.50.720">
    <property type="entry name" value="NAD(P)-binding Rossmann-like Domain"/>
    <property type="match status" value="1"/>
</dbReference>
<dbReference type="Pfam" id="PF13561">
    <property type="entry name" value="adh_short_C2"/>
    <property type="match status" value="1"/>
</dbReference>
<dbReference type="Proteomes" id="UP001345691">
    <property type="component" value="Unassembled WGS sequence"/>
</dbReference>
<dbReference type="PRINTS" id="PR00081">
    <property type="entry name" value="GDHRDH"/>
</dbReference>
<proteinExistence type="inferred from homology"/>
<comment type="similarity">
    <text evidence="1">Belongs to the short-chain dehydrogenases/reductases (SDR) family.</text>
</comment>
<dbReference type="InterPro" id="IPR020904">
    <property type="entry name" value="Sc_DH/Rdtase_CS"/>
</dbReference>
<accession>A0ABR0IW94</accession>
<dbReference type="InterPro" id="IPR036291">
    <property type="entry name" value="NAD(P)-bd_dom_sf"/>
</dbReference>